<protein>
    <submittedName>
        <fullName evidence="2">Uncharacterized protein</fullName>
    </submittedName>
</protein>
<accession>A0A5N6TQ05</accession>
<dbReference type="AlphaFoldDB" id="A0A5N6TQ05"/>
<keyword evidence="1" id="KW-0812">Transmembrane</keyword>
<feature type="transmembrane region" description="Helical" evidence="1">
    <location>
        <begin position="21"/>
        <end position="44"/>
    </location>
</feature>
<evidence type="ECO:0000313" key="2">
    <source>
        <dbReference type="EMBL" id="KAE8148433.1"/>
    </source>
</evidence>
<proteinExistence type="predicted"/>
<sequence>MLWIRAGEPLRLPRWSGCSTVLCKYLCSVVFFLSFLFCMTIVSIDFPYIYTSTVSVLSC</sequence>
<evidence type="ECO:0000256" key="1">
    <source>
        <dbReference type="SAM" id="Phobius"/>
    </source>
</evidence>
<name>A0A5N6TQ05_ASPAV</name>
<keyword evidence="1" id="KW-1133">Transmembrane helix</keyword>
<dbReference type="Proteomes" id="UP000325780">
    <property type="component" value="Unassembled WGS sequence"/>
</dbReference>
<gene>
    <name evidence="2" type="ORF">BDV25DRAFT_158337</name>
</gene>
<organism evidence="2 3">
    <name type="scientific">Aspergillus avenaceus</name>
    <dbReference type="NCBI Taxonomy" id="36643"/>
    <lineage>
        <taxon>Eukaryota</taxon>
        <taxon>Fungi</taxon>
        <taxon>Dikarya</taxon>
        <taxon>Ascomycota</taxon>
        <taxon>Pezizomycotina</taxon>
        <taxon>Eurotiomycetes</taxon>
        <taxon>Eurotiomycetidae</taxon>
        <taxon>Eurotiales</taxon>
        <taxon>Aspergillaceae</taxon>
        <taxon>Aspergillus</taxon>
        <taxon>Aspergillus subgen. Circumdati</taxon>
    </lineage>
</organism>
<reference evidence="2 3" key="1">
    <citation type="submission" date="2019-04" db="EMBL/GenBank/DDBJ databases">
        <title>Friends and foes A comparative genomics study of 23 Aspergillus species from section Flavi.</title>
        <authorList>
            <consortium name="DOE Joint Genome Institute"/>
            <person name="Kjaerbolling I."/>
            <person name="Vesth T."/>
            <person name="Frisvad J.C."/>
            <person name="Nybo J.L."/>
            <person name="Theobald S."/>
            <person name="Kildgaard S."/>
            <person name="Isbrandt T."/>
            <person name="Kuo A."/>
            <person name="Sato A."/>
            <person name="Lyhne E.K."/>
            <person name="Kogle M.E."/>
            <person name="Wiebenga A."/>
            <person name="Kun R.S."/>
            <person name="Lubbers R.J."/>
            <person name="Makela M.R."/>
            <person name="Barry K."/>
            <person name="Chovatia M."/>
            <person name="Clum A."/>
            <person name="Daum C."/>
            <person name="Haridas S."/>
            <person name="He G."/>
            <person name="LaButti K."/>
            <person name="Lipzen A."/>
            <person name="Mondo S."/>
            <person name="Riley R."/>
            <person name="Salamov A."/>
            <person name="Simmons B.A."/>
            <person name="Magnuson J.K."/>
            <person name="Henrissat B."/>
            <person name="Mortensen U.H."/>
            <person name="Larsen T.O."/>
            <person name="Devries R.P."/>
            <person name="Grigoriev I.V."/>
            <person name="Machida M."/>
            <person name="Baker S.E."/>
            <person name="Andersen M.R."/>
        </authorList>
    </citation>
    <scope>NUCLEOTIDE SEQUENCE [LARGE SCALE GENOMIC DNA]</scope>
    <source>
        <strain evidence="2 3">IBT 18842</strain>
    </source>
</reference>
<dbReference type="EMBL" id="ML742161">
    <property type="protein sequence ID" value="KAE8148433.1"/>
    <property type="molecule type" value="Genomic_DNA"/>
</dbReference>
<keyword evidence="3" id="KW-1185">Reference proteome</keyword>
<evidence type="ECO:0000313" key="3">
    <source>
        <dbReference type="Proteomes" id="UP000325780"/>
    </source>
</evidence>
<keyword evidence="1" id="KW-0472">Membrane</keyword>